<evidence type="ECO:0000256" key="1">
    <source>
        <dbReference type="SAM" id="MobiDB-lite"/>
    </source>
</evidence>
<dbReference type="EMBL" id="JABGBN010000025">
    <property type="protein sequence ID" value="NOL52608.1"/>
    <property type="molecule type" value="Genomic_DNA"/>
</dbReference>
<reference evidence="2 3" key="1">
    <citation type="submission" date="2020-05" db="EMBL/GenBank/DDBJ databases">
        <authorList>
            <person name="Niu N."/>
        </authorList>
    </citation>
    <scope>NUCLEOTIDE SEQUENCE [LARGE SCALE GENOMIC DNA]</scope>
    <source>
        <strain evidence="2 3">3340-03</strain>
    </source>
</reference>
<dbReference type="AlphaFoldDB" id="A0A849PAT9"/>
<protein>
    <submittedName>
        <fullName evidence="2">Uncharacterized protein</fullName>
    </submittedName>
</protein>
<organism evidence="2 3">
    <name type="scientific">Pelistega suis</name>
    <dbReference type="NCBI Taxonomy" id="1631957"/>
    <lineage>
        <taxon>Bacteria</taxon>
        <taxon>Pseudomonadati</taxon>
        <taxon>Pseudomonadota</taxon>
        <taxon>Betaproteobacteria</taxon>
        <taxon>Burkholderiales</taxon>
        <taxon>Alcaligenaceae</taxon>
        <taxon>Pelistega</taxon>
    </lineage>
</organism>
<feature type="non-terminal residue" evidence="2">
    <location>
        <position position="270"/>
    </location>
</feature>
<name>A0A849PAT9_9BURK</name>
<proteinExistence type="predicted"/>
<sequence>KRAVENNALANRYGVQLLNDRELALYTKLKAHGVENVDHYAQEYANAKTEQEKEQILRRYQEAVAQSDDIIARLYQTGELSQEEYDLLVTDYATKMLRGAQIGETKLPASFAYTSSIYGLNGLQEWSPLGLSRHQKLGQVYEERLIDELKQQNYPDTFIEQVGFGRNLVQNWLGAVPSEEDIKKADNPLLFYIIRPSSKLPPSGSYDLFSKWLGGKAEYVTPEGIRITSYENPINSKTANITQKSRDGKGGIPIGQDFRDNSKKKVNSAS</sequence>
<feature type="non-terminal residue" evidence="2">
    <location>
        <position position="1"/>
    </location>
</feature>
<feature type="region of interest" description="Disordered" evidence="1">
    <location>
        <begin position="238"/>
        <end position="270"/>
    </location>
</feature>
<evidence type="ECO:0000313" key="2">
    <source>
        <dbReference type="EMBL" id="NOL52608.1"/>
    </source>
</evidence>
<comment type="caution">
    <text evidence="2">The sequence shown here is derived from an EMBL/GenBank/DDBJ whole genome shotgun (WGS) entry which is preliminary data.</text>
</comment>
<dbReference type="RefSeq" id="WP_171681285.1">
    <property type="nucleotide sequence ID" value="NZ_JABGBN010000025.1"/>
</dbReference>
<dbReference type="Proteomes" id="UP000537862">
    <property type="component" value="Unassembled WGS sequence"/>
</dbReference>
<keyword evidence="3" id="KW-1185">Reference proteome</keyword>
<evidence type="ECO:0000313" key="3">
    <source>
        <dbReference type="Proteomes" id="UP000537862"/>
    </source>
</evidence>
<gene>
    <name evidence="2" type="ORF">HKX39_10600</name>
</gene>
<accession>A0A849PAT9</accession>